<feature type="region of interest" description="Disordered" evidence="1">
    <location>
        <begin position="173"/>
        <end position="209"/>
    </location>
</feature>
<feature type="region of interest" description="Disordered" evidence="1">
    <location>
        <begin position="127"/>
        <end position="155"/>
    </location>
</feature>
<sequence>MDEKGCQLTLHHQQSMLTRKGIKKVHLLAPEHVKNISIVRQSIPPLLIFKGVRIIPEGNFEAYWDKEILNYWVSHPNERTMLEQGLRKYLHHNRNMAVIPEPAFAPSVLTNRVFVKEVMEDVCENNAQVSNQTSDEPAAGPIGVKPPKKKSQSRKKILKTTYFHNDSELCGSYTSDKSSKYSNENDYLHNETEEEEPTDKMKERMNGKEASENLDISFIECGLLTTSELKVSTKERRPAINSNAQGVSRKLFSAISANLQLRKISDERTNLNLNNGNKQETKKTH</sequence>
<dbReference type="AlphaFoldDB" id="A0A8K0GI78"/>
<dbReference type="OrthoDB" id="8058166at2759"/>
<name>A0A8K0GI78_IGNLU</name>
<comment type="caution">
    <text evidence="2">The sequence shown here is derived from an EMBL/GenBank/DDBJ whole genome shotgun (WGS) entry which is preliminary data.</text>
</comment>
<feature type="compositionally biased region" description="Basic and acidic residues" evidence="1">
    <location>
        <begin position="198"/>
        <end position="209"/>
    </location>
</feature>
<evidence type="ECO:0000256" key="1">
    <source>
        <dbReference type="SAM" id="MobiDB-lite"/>
    </source>
</evidence>
<evidence type="ECO:0000313" key="2">
    <source>
        <dbReference type="EMBL" id="KAF2902637.1"/>
    </source>
</evidence>
<dbReference type="Proteomes" id="UP000801492">
    <property type="component" value="Unassembled WGS sequence"/>
</dbReference>
<reference evidence="2" key="1">
    <citation type="submission" date="2019-08" db="EMBL/GenBank/DDBJ databases">
        <title>The genome of the North American firefly Photinus pyralis.</title>
        <authorList>
            <consortium name="Photinus pyralis genome working group"/>
            <person name="Fallon T.R."/>
            <person name="Sander Lower S.E."/>
            <person name="Weng J.-K."/>
        </authorList>
    </citation>
    <scope>NUCLEOTIDE SEQUENCE</scope>
    <source>
        <strain evidence="2">TRF0915ILg1</strain>
        <tissue evidence="2">Whole body</tissue>
    </source>
</reference>
<evidence type="ECO:0000313" key="3">
    <source>
        <dbReference type="Proteomes" id="UP000801492"/>
    </source>
</evidence>
<feature type="compositionally biased region" description="Basic residues" evidence="1">
    <location>
        <begin position="146"/>
        <end position="155"/>
    </location>
</feature>
<protein>
    <submittedName>
        <fullName evidence="2">Uncharacterized protein</fullName>
    </submittedName>
</protein>
<accession>A0A8K0GI78</accession>
<keyword evidence="3" id="KW-1185">Reference proteome</keyword>
<organism evidence="2 3">
    <name type="scientific">Ignelater luminosus</name>
    <name type="common">Cucubano</name>
    <name type="synonym">Pyrophorus luminosus</name>
    <dbReference type="NCBI Taxonomy" id="2038154"/>
    <lineage>
        <taxon>Eukaryota</taxon>
        <taxon>Metazoa</taxon>
        <taxon>Ecdysozoa</taxon>
        <taxon>Arthropoda</taxon>
        <taxon>Hexapoda</taxon>
        <taxon>Insecta</taxon>
        <taxon>Pterygota</taxon>
        <taxon>Neoptera</taxon>
        <taxon>Endopterygota</taxon>
        <taxon>Coleoptera</taxon>
        <taxon>Polyphaga</taxon>
        <taxon>Elateriformia</taxon>
        <taxon>Elateroidea</taxon>
        <taxon>Elateridae</taxon>
        <taxon>Agrypninae</taxon>
        <taxon>Pyrophorini</taxon>
        <taxon>Ignelater</taxon>
    </lineage>
</organism>
<proteinExistence type="predicted"/>
<feature type="compositionally biased region" description="Polar residues" evidence="1">
    <location>
        <begin position="173"/>
        <end position="185"/>
    </location>
</feature>
<gene>
    <name evidence="2" type="ORF">ILUMI_03552</name>
</gene>
<dbReference type="EMBL" id="VTPC01001235">
    <property type="protein sequence ID" value="KAF2902637.1"/>
    <property type="molecule type" value="Genomic_DNA"/>
</dbReference>